<keyword evidence="5" id="KW-0235">DNA replication</keyword>
<evidence type="ECO:0000256" key="2">
    <source>
        <dbReference type="ARBA" id="ARBA00017703"/>
    </source>
</evidence>
<evidence type="ECO:0000259" key="10">
    <source>
        <dbReference type="Pfam" id="PF06144"/>
    </source>
</evidence>
<dbReference type="InterPro" id="IPR032780">
    <property type="entry name" value="DNA_pol3_delt_C"/>
</dbReference>
<dbReference type="Gene3D" id="3.40.50.300">
    <property type="entry name" value="P-loop containing nucleotide triphosphate hydrolases"/>
    <property type="match status" value="1"/>
</dbReference>
<dbReference type="STRING" id="349521.HCH_05357"/>
<dbReference type="RefSeq" id="WP_011399093.1">
    <property type="nucleotide sequence ID" value="NC_007645.1"/>
</dbReference>
<dbReference type="OrthoDB" id="9770982at2"/>
<keyword evidence="4 12" id="KW-0548">Nucleotidyltransferase</keyword>
<comment type="similarity">
    <text evidence="7">Belongs to the DNA polymerase HolA subunit family.</text>
</comment>
<dbReference type="InterPro" id="IPR010372">
    <property type="entry name" value="DNA_pol3_delta_N"/>
</dbReference>
<protein>
    <recommendedName>
        <fullName evidence="2 9">DNA polymerase III subunit delta</fullName>
        <ecNumber evidence="1 9">2.7.7.7</ecNumber>
    </recommendedName>
</protein>
<evidence type="ECO:0000256" key="5">
    <source>
        <dbReference type="ARBA" id="ARBA00022705"/>
    </source>
</evidence>
<dbReference type="CDD" id="cd18138">
    <property type="entry name" value="HLD_clamp_pol_III_delta"/>
    <property type="match status" value="1"/>
</dbReference>
<keyword evidence="3 12" id="KW-0808">Transferase</keyword>
<dbReference type="EMBL" id="CP000155">
    <property type="protein sequence ID" value="ABC32029.1"/>
    <property type="molecule type" value="Genomic_DNA"/>
</dbReference>
<dbReference type="SUPFAM" id="SSF48019">
    <property type="entry name" value="post-AAA+ oligomerization domain-like"/>
    <property type="match status" value="1"/>
</dbReference>
<evidence type="ECO:0000256" key="4">
    <source>
        <dbReference type="ARBA" id="ARBA00022695"/>
    </source>
</evidence>
<dbReference type="PANTHER" id="PTHR34388">
    <property type="entry name" value="DNA POLYMERASE III SUBUNIT DELTA"/>
    <property type="match status" value="1"/>
</dbReference>
<dbReference type="EC" id="2.7.7.7" evidence="1 9"/>
<dbReference type="eggNOG" id="COG1466">
    <property type="taxonomic scope" value="Bacteria"/>
</dbReference>
<dbReference type="InterPro" id="IPR008921">
    <property type="entry name" value="DNA_pol3_clamp-load_cplx_C"/>
</dbReference>
<dbReference type="GO" id="GO:0009360">
    <property type="term" value="C:DNA polymerase III complex"/>
    <property type="evidence" value="ECO:0007669"/>
    <property type="project" value="UniProtKB-UniRule"/>
</dbReference>
<dbReference type="InterPro" id="IPR005790">
    <property type="entry name" value="DNA_polIII_delta"/>
</dbReference>
<evidence type="ECO:0000259" key="11">
    <source>
        <dbReference type="Pfam" id="PF14840"/>
    </source>
</evidence>
<dbReference type="InterPro" id="IPR027417">
    <property type="entry name" value="P-loop_NTPase"/>
</dbReference>
<dbReference type="Gene3D" id="1.20.272.10">
    <property type="match status" value="1"/>
</dbReference>
<feature type="domain" description="DNA polymerase III delta N-terminal" evidence="10">
    <location>
        <begin position="21"/>
        <end position="135"/>
    </location>
</feature>
<dbReference type="SUPFAM" id="SSF52540">
    <property type="entry name" value="P-loop containing nucleoside triphosphate hydrolases"/>
    <property type="match status" value="1"/>
</dbReference>
<dbReference type="GO" id="GO:0003677">
    <property type="term" value="F:DNA binding"/>
    <property type="evidence" value="ECO:0007669"/>
    <property type="project" value="InterPro"/>
</dbReference>
<accession>Q2SBE5</accession>
<comment type="catalytic activity">
    <reaction evidence="8">
        <text>DNA(n) + a 2'-deoxyribonucleoside 5'-triphosphate = DNA(n+1) + diphosphate</text>
        <dbReference type="Rhea" id="RHEA:22508"/>
        <dbReference type="Rhea" id="RHEA-COMP:17339"/>
        <dbReference type="Rhea" id="RHEA-COMP:17340"/>
        <dbReference type="ChEBI" id="CHEBI:33019"/>
        <dbReference type="ChEBI" id="CHEBI:61560"/>
        <dbReference type="ChEBI" id="CHEBI:173112"/>
        <dbReference type="EC" id="2.7.7.7"/>
    </reaction>
</comment>
<dbReference type="PANTHER" id="PTHR34388:SF1">
    <property type="entry name" value="DNA POLYMERASE III SUBUNIT DELTA"/>
    <property type="match status" value="1"/>
</dbReference>
<dbReference type="Pfam" id="PF06144">
    <property type="entry name" value="DNA_pol3_delta"/>
    <property type="match status" value="1"/>
</dbReference>
<dbReference type="HOGENOM" id="CLU_044694_0_0_6"/>
<dbReference type="Gene3D" id="1.10.8.60">
    <property type="match status" value="1"/>
</dbReference>
<dbReference type="AlphaFoldDB" id="Q2SBE5"/>
<evidence type="ECO:0000256" key="7">
    <source>
        <dbReference type="ARBA" id="ARBA00034754"/>
    </source>
</evidence>
<dbReference type="GO" id="GO:0006261">
    <property type="term" value="P:DNA-templated DNA replication"/>
    <property type="evidence" value="ECO:0007669"/>
    <property type="project" value="TreeGrafter"/>
</dbReference>
<dbReference type="GO" id="GO:0003887">
    <property type="term" value="F:DNA-directed DNA polymerase activity"/>
    <property type="evidence" value="ECO:0007669"/>
    <property type="project" value="UniProtKB-UniRule"/>
</dbReference>
<evidence type="ECO:0000256" key="9">
    <source>
        <dbReference type="NCBIfam" id="TIGR01128"/>
    </source>
</evidence>
<name>Q2SBE5_HAHCH</name>
<organism evidence="12 13">
    <name type="scientific">Hahella chejuensis (strain KCTC 2396)</name>
    <dbReference type="NCBI Taxonomy" id="349521"/>
    <lineage>
        <taxon>Bacteria</taxon>
        <taxon>Pseudomonadati</taxon>
        <taxon>Pseudomonadota</taxon>
        <taxon>Gammaproteobacteria</taxon>
        <taxon>Oceanospirillales</taxon>
        <taxon>Hahellaceae</taxon>
        <taxon>Hahella</taxon>
    </lineage>
</organism>
<feature type="domain" description="DNA polymerase III subunit delta C-terminal" evidence="11">
    <location>
        <begin position="213"/>
        <end position="333"/>
    </location>
</feature>
<gene>
    <name evidence="12" type="primary">holA</name>
    <name evidence="12" type="ordered locus">HCH_05357</name>
</gene>
<proteinExistence type="inferred from homology"/>
<keyword evidence="6" id="KW-0239">DNA-directed DNA polymerase</keyword>
<evidence type="ECO:0000256" key="3">
    <source>
        <dbReference type="ARBA" id="ARBA00022679"/>
    </source>
</evidence>
<keyword evidence="13" id="KW-1185">Reference proteome</keyword>
<evidence type="ECO:0000256" key="8">
    <source>
        <dbReference type="ARBA" id="ARBA00049244"/>
    </source>
</evidence>
<dbReference type="KEGG" id="hch:HCH_05357"/>
<evidence type="ECO:0000313" key="13">
    <source>
        <dbReference type="Proteomes" id="UP000000238"/>
    </source>
</evidence>
<evidence type="ECO:0000256" key="6">
    <source>
        <dbReference type="ARBA" id="ARBA00022932"/>
    </source>
</evidence>
<dbReference type="Pfam" id="PF14840">
    <property type="entry name" value="DNA_pol3_delt_C"/>
    <property type="match status" value="1"/>
</dbReference>
<reference evidence="12 13" key="1">
    <citation type="journal article" date="2005" name="Nucleic Acids Res.">
        <title>Genomic blueprint of Hahella chejuensis, a marine microbe producing an algicidal agent.</title>
        <authorList>
            <person name="Jeong H."/>
            <person name="Yim J.H."/>
            <person name="Lee C."/>
            <person name="Choi S.-H."/>
            <person name="Park Y.K."/>
            <person name="Yoon S.H."/>
            <person name="Hur C.-G."/>
            <person name="Kang H.-Y."/>
            <person name="Kim D."/>
            <person name="Lee H.H."/>
            <person name="Park K.H."/>
            <person name="Park S.-H."/>
            <person name="Park H.-S."/>
            <person name="Lee H.K."/>
            <person name="Oh T.K."/>
            <person name="Kim J.F."/>
        </authorList>
    </citation>
    <scope>NUCLEOTIDE SEQUENCE [LARGE SCALE GENOMIC DNA]</scope>
    <source>
        <strain evidence="12 13">KCTC 2396</strain>
    </source>
</reference>
<dbReference type="Proteomes" id="UP000000238">
    <property type="component" value="Chromosome"/>
</dbReference>
<evidence type="ECO:0000256" key="1">
    <source>
        <dbReference type="ARBA" id="ARBA00012417"/>
    </source>
</evidence>
<evidence type="ECO:0000313" key="12">
    <source>
        <dbReference type="EMBL" id="ABC32029.1"/>
    </source>
</evidence>
<sequence length="338" mass="38374">MRIKPEQLQSNLNKHPPAVFVVSGDEPLLRQEACDEIRAFSRKQGFSERIVFHAPKNFDWSALDEHTQSFSLFGEKKLLEVHLDSLPNDGGKKRLAAFSENPPEDCLMLIISDRIESSTLNTKWFKSIETHSLHVQVWPVSHDQLPNWINQRLHKLGFTPTSGAVKALCDHVEGNLLAARQEMEKLRLLSDDANLDEEQVLRGISNSNKFTVFNLVDACLERNPKQALKVLQTLQAESFEPSIVLWSLAREVRLLAKLYKHSQTSQGLEQALQKERVFKNRWTLYKRFIPRFNAARLRNIHQACQAADRSIKGLDSTPVWSTLTYAALELAGAGLSAS</sequence>
<dbReference type="NCBIfam" id="TIGR01128">
    <property type="entry name" value="holA"/>
    <property type="match status" value="1"/>
</dbReference>